<proteinExistence type="evidence at transcript level"/>
<dbReference type="VEuPathDB" id="PlasmoDB:PVW1_050022700"/>
<reference evidence="2" key="1">
    <citation type="journal article" date="2015" name="Malar. J.">
        <title>The Plasmodium vivax rhoptry neck protein 5 is expressed in the apical pole of Plasmodium vivax VCG-1 strain schizonts and binds to human reticulocytes.</title>
        <authorList>
            <person name="Arevalo-Pinzon G."/>
            <person name="Bermudez M."/>
            <person name="Curtidor H."/>
            <person name="Patarroyo M.A."/>
        </authorList>
    </citation>
    <scope>NUCLEOTIDE SEQUENCE</scope>
    <source>
        <strain evidence="2">VCG-1</strain>
    </source>
</reference>
<name>A0A0D5Y9G9_PLAVI</name>
<protein>
    <submittedName>
        <fullName evidence="2">Rhoptry neck protein 5</fullName>
    </submittedName>
</protein>
<organism evidence="2">
    <name type="scientific">Plasmodium vivax</name>
    <name type="common">malaria parasite P. vivax</name>
    <dbReference type="NCBI Taxonomy" id="5855"/>
    <lineage>
        <taxon>Eukaryota</taxon>
        <taxon>Sar</taxon>
        <taxon>Alveolata</taxon>
        <taxon>Apicomplexa</taxon>
        <taxon>Aconoidasida</taxon>
        <taxon>Haemosporida</taxon>
        <taxon>Plasmodiidae</taxon>
        <taxon>Plasmodium</taxon>
        <taxon>Plasmodium (Plasmodium)</taxon>
    </lineage>
</organism>
<dbReference type="VEuPathDB" id="PlasmoDB:PVX_089530"/>
<dbReference type="VEuPathDB" id="PlasmoDB:PVPAM_050025200"/>
<feature type="signal peptide" evidence="1">
    <location>
        <begin position="1"/>
        <end position="21"/>
    </location>
</feature>
<evidence type="ECO:0000313" key="2">
    <source>
        <dbReference type="EMBL" id="AKA27634.1"/>
    </source>
</evidence>
<dbReference type="EMBL" id="KP026121">
    <property type="protein sequence ID" value="AKA27634.1"/>
    <property type="molecule type" value="mRNA"/>
</dbReference>
<sequence>MLKYVLLLCATLAYVPVEIESRFFENMITPKLHVGRHPIKKNLKKGKENISLDKLEKNIMKNVDSINVMFDPKDKKFVPSKSKKAHIVGGFSQNTSDPSDVERSKYEKALRFLEKMNNEMIVYSTKITRELDSQEYKTLSNFKRASALLKESLATMHSLDVIKNDKTVDFTKYNLEWYAKASLKEKYETEKYIHRLMNKMFKTAGKKKKNVQKKKIDENIEQLENDLLMQRFVSENINVSKLLKEHEGKSPNYISPMHSDVCGQLGSTFLSFMFEKLYKSAMSHDLPHFKQYLPRLKQRIHQMIHKGTLILLEKGLDDALHTFKLKVAELMQKKFGFVDMCSNKCIAETVNASYDLEEYQNEFKPTNTSQRRADMVKMLMYYYRDKLNNIETTADFVLIMLLYLNSATEHTEKGFIDVSSISTSDKFNLLNTTIDKRKKVKKNKRKSFLKIAPFNFFREEPDERYGNESIFAIDDIIKTCLLAKKSQNFSSLYETTKEVWNSIQSIYSASYGFVAGKKLKTKSFIASRIRNVGFVFNWFNYNAKASAHVNFLVHNFSPLLSVSLQLTFFISTMIEQYEASFLSNFSSTLKKIFTLGASSAHPRNYADLVSFSETDYLLRHSKADKAQRIITQTVKMLKKKFLSLPYTPTLLAQYISLFLSLWVFENERNISLENPNVTRFKKLFFLSYFVHNSGPAEKAVEIIYDRCRGKTDKIVLGCIHDYGGAKQKKLLGIINKQCKPTKIPIRKRSIRKVIKTLMSSLTDPVDILKIAVDTATRCDHFSRSASMDNNKKSRNKINYDLFVKSELSFRYICADVTKKVVKKIIRDVSRLKNMSEAQELIDQSLNSVQYLKIRNYRDKESSTSIFCPFMEANDKHIRDLERKQISIFVHKNVGILNLLKGKVANVFKKSINIREGIKTDSPISIKVGMRKFNGFLFTGGYQLNMDSFEQENTLHIGLSKSRKVYDGRQFVDELEILKADGVKRIEMKGIDEDNERFYVLQDKTKVPEFEYAILYPSADIIIFDGNNYVSSSALRDMGLEYERIVWAGNTVGWVAEFALGTISENPLPIFDGHAWVLLDKLSVKSILGEFLPRDVRGSLLASTVNFIILNKEGRQILKNTTPVVSLKHATFTLSGILNFVIRAEKGKGNEIIVHTRIP</sequence>
<keyword evidence="1" id="KW-0732">Signal</keyword>
<dbReference type="AlphaFoldDB" id="A0A0D5Y9G9"/>
<evidence type="ECO:0000256" key="1">
    <source>
        <dbReference type="SAM" id="SignalP"/>
    </source>
</evidence>
<feature type="chain" id="PRO_5002299680" evidence="1">
    <location>
        <begin position="22"/>
        <end position="1158"/>
    </location>
</feature>
<accession>A0A0D5Y9G9</accession>
<dbReference type="VEuPathDB" id="PlasmoDB:PVP01_0517600"/>